<dbReference type="Gene3D" id="3.30.70.1450">
    <property type="entry name" value="Regulator of K+ conductance, C-terminal domain"/>
    <property type="match status" value="1"/>
</dbReference>
<keyword evidence="5" id="KW-0406">Ion transport</keyword>
<keyword evidence="13" id="KW-1185">Reference proteome</keyword>
<feature type="transmembrane region" description="Helical" evidence="8">
    <location>
        <begin position="391"/>
        <end position="411"/>
    </location>
</feature>
<dbReference type="PRINTS" id="PR00762">
    <property type="entry name" value="CLCHANNEL"/>
</dbReference>
<evidence type="ECO:0000313" key="11">
    <source>
        <dbReference type="EMBL" id="SPE09908.1"/>
    </source>
</evidence>
<dbReference type="Pfam" id="PF02080">
    <property type="entry name" value="TrkA_C"/>
    <property type="match status" value="1"/>
</dbReference>
<feature type="transmembrane region" description="Helical" evidence="8">
    <location>
        <begin position="189"/>
        <end position="210"/>
    </location>
</feature>
<dbReference type="Proteomes" id="UP000239237">
    <property type="component" value="Unassembled WGS sequence"/>
</dbReference>
<reference evidence="11 12" key="2">
    <citation type="submission" date="2018-02" db="EMBL/GenBank/DDBJ databases">
        <authorList>
            <person name="Cohen D.B."/>
            <person name="Kent A.D."/>
        </authorList>
    </citation>
    <scope>NUCLEOTIDE SEQUENCE [LARGE SCALE GENOMIC DNA]</scope>
    <source>
        <strain evidence="11 12">CECT 9216</strain>
    </source>
</reference>
<feature type="transmembrane region" description="Helical" evidence="8">
    <location>
        <begin position="304"/>
        <end position="322"/>
    </location>
</feature>
<dbReference type="InterPro" id="IPR001807">
    <property type="entry name" value="ClC"/>
</dbReference>
<dbReference type="EMBL" id="OKQU01000008">
    <property type="protein sequence ID" value="SPE09908.1"/>
    <property type="molecule type" value="Genomic_DNA"/>
</dbReference>
<sequence>MFKKRIRLNTSKLSVVLYGTLIGFLTGIVVSVFRWTIEKLLQFVQTLYLDISHGNIALIFLVITANLICFLIVSWMLNKEPNISGSGIPQVEGLLLGELKINWWSTLWRKFISGILAIGSGLMLGREGPSIQLGASIGQGVASYKRLSHNQSKGLIASGAAAGLSSAFNAPLAGVMFVLEEVYHSISPFVWVGALTGASVSDFVSTVLFGQTPVLSIGHLSVFPVQLYGLLLVFGIILGLFGFLYQKFLLFSLNCYSKIRVPKYLYGIVPFILVIPIGILWPNLLGGGNNLILSLKEAPMTMKMIIVILLIRFVFSMISYGSGLPGGIFLPILTLGALSGALMAHIFVYLHLMSANYALNFIVIGMAGYFACIGKAPFTAIILIFEMVGSVTHILPLALVSLVAYLVVDLLNGAPIYESLLERLLKRKPAHLATSSMITMEVTVLAGGMLEDQQIRDLQLESNSLITLVRRSENVLIPKGDLVLRAGDIIYIRMNQKDAKITRNQLSLNN</sequence>
<evidence type="ECO:0000313" key="13">
    <source>
        <dbReference type="Proteomes" id="UP000239237"/>
    </source>
</evidence>
<dbReference type="GO" id="GO:0005886">
    <property type="term" value="C:plasma membrane"/>
    <property type="evidence" value="ECO:0007669"/>
    <property type="project" value="TreeGrafter"/>
</dbReference>
<keyword evidence="2" id="KW-0813">Transport</keyword>
<feature type="transmembrane region" description="Helical" evidence="8">
    <location>
        <begin position="12"/>
        <end position="36"/>
    </location>
</feature>
<feature type="transmembrane region" description="Helical" evidence="8">
    <location>
        <begin position="155"/>
        <end position="177"/>
    </location>
</feature>
<evidence type="ECO:0000256" key="4">
    <source>
        <dbReference type="ARBA" id="ARBA00022989"/>
    </source>
</evidence>
<evidence type="ECO:0000256" key="5">
    <source>
        <dbReference type="ARBA" id="ARBA00023065"/>
    </source>
</evidence>
<dbReference type="AlphaFoldDB" id="A0A2N9KGH1"/>
<evidence type="ECO:0000256" key="1">
    <source>
        <dbReference type="ARBA" id="ARBA00004141"/>
    </source>
</evidence>
<name>A0A2N9KGH1_9LACO</name>
<dbReference type="GO" id="GO:0008324">
    <property type="term" value="F:monoatomic cation transmembrane transporter activity"/>
    <property type="evidence" value="ECO:0007669"/>
    <property type="project" value="InterPro"/>
</dbReference>
<dbReference type="InterPro" id="IPR036721">
    <property type="entry name" value="RCK_C_sf"/>
</dbReference>
<dbReference type="EMBL" id="OKQR01000009">
    <property type="protein sequence ID" value="SPD95181.1"/>
    <property type="molecule type" value="Genomic_DNA"/>
</dbReference>
<evidence type="ECO:0000313" key="10">
    <source>
        <dbReference type="EMBL" id="SPD95181.1"/>
    </source>
</evidence>
<dbReference type="SUPFAM" id="SSF116726">
    <property type="entry name" value="TrkA C-terminal domain-like"/>
    <property type="match status" value="1"/>
</dbReference>
<evidence type="ECO:0000259" key="9">
    <source>
        <dbReference type="PROSITE" id="PS51202"/>
    </source>
</evidence>
<dbReference type="PANTHER" id="PTHR45711">
    <property type="entry name" value="CHLORIDE CHANNEL PROTEIN"/>
    <property type="match status" value="1"/>
</dbReference>
<evidence type="ECO:0000256" key="7">
    <source>
        <dbReference type="ARBA" id="ARBA00023214"/>
    </source>
</evidence>
<protein>
    <submittedName>
        <fullName evidence="11">H(+)/Cl(-) exchange transporter ClcA</fullName>
    </submittedName>
</protein>
<dbReference type="SUPFAM" id="SSF81340">
    <property type="entry name" value="Clc chloride channel"/>
    <property type="match status" value="1"/>
</dbReference>
<evidence type="ECO:0000256" key="6">
    <source>
        <dbReference type="ARBA" id="ARBA00023136"/>
    </source>
</evidence>
<keyword evidence="3 8" id="KW-0812">Transmembrane</keyword>
<keyword evidence="7" id="KW-0868">Chloride</keyword>
<dbReference type="PANTHER" id="PTHR45711:SF6">
    <property type="entry name" value="CHLORIDE CHANNEL PROTEIN"/>
    <property type="match status" value="1"/>
</dbReference>
<feature type="transmembrane region" description="Helical" evidence="8">
    <location>
        <begin position="222"/>
        <end position="244"/>
    </location>
</feature>
<dbReference type="InterPro" id="IPR014743">
    <property type="entry name" value="Cl-channel_core"/>
</dbReference>
<dbReference type="GO" id="GO:0006813">
    <property type="term" value="P:potassium ion transport"/>
    <property type="evidence" value="ECO:0007669"/>
    <property type="project" value="InterPro"/>
</dbReference>
<keyword evidence="6 8" id="KW-0472">Membrane</keyword>
<reference evidence="10 13" key="1">
    <citation type="submission" date="2018-02" db="EMBL/GenBank/DDBJ databases">
        <authorList>
            <person name="Rodrigo-Torres L."/>
            <person name="Arahal R. D."/>
            <person name="Lucena T."/>
        </authorList>
    </citation>
    <scope>NUCLEOTIDE SEQUENCE [LARGE SCALE GENOMIC DNA]</scope>
    <source>
        <strain evidence="10 13">CECT 8486</strain>
    </source>
</reference>
<dbReference type="Proteomes" id="UP000237923">
    <property type="component" value="Unassembled WGS sequence"/>
</dbReference>
<feature type="domain" description="RCK C-terminal" evidence="9">
    <location>
        <begin position="427"/>
        <end position="508"/>
    </location>
</feature>
<evidence type="ECO:0000313" key="12">
    <source>
        <dbReference type="Proteomes" id="UP000237923"/>
    </source>
</evidence>
<dbReference type="Gene3D" id="1.10.3080.10">
    <property type="entry name" value="Clc chloride channel"/>
    <property type="match status" value="1"/>
</dbReference>
<feature type="transmembrane region" description="Helical" evidence="8">
    <location>
        <begin position="357"/>
        <end position="385"/>
    </location>
</feature>
<evidence type="ECO:0000256" key="2">
    <source>
        <dbReference type="ARBA" id="ARBA00022448"/>
    </source>
</evidence>
<dbReference type="RefSeq" id="WP_105299923.1">
    <property type="nucleotide sequence ID" value="NZ_JASDEO010000021.1"/>
</dbReference>
<dbReference type="GO" id="GO:0005247">
    <property type="term" value="F:voltage-gated chloride channel activity"/>
    <property type="evidence" value="ECO:0007669"/>
    <property type="project" value="TreeGrafter"/>
</dbReference>
<feature type="transmembrane region" description="Helical" evidence="8">
    <location>
        <begin position="264"/>
        <end position="284"/>
    </location>
</feature>
<organism evidence="11 12">
    <name type="scientific">Leuconostoc suionicum</name>
    <dbReference type="NCBI Taxonomy" id="1511761"/>
    <lineage>
        <taxon>Bacteria</taxon>
        <taxon>Bacillati</taxon>
        <taxon>Bacillota</taxon>
        <taxon>Bacilli</taxon>
        <taxon>Lactobacillales</taxon>
        <taxon>Lactobacillaceae</taxon>
        <taxon>Leuconostoc</taxon>
    </lineage>
</organism>
<dbReference type="Pfam" id="PF00654">
    <property type="entry name" value="Voltage_CLC"/>
    <property type="match status" value="1"/>
</dbReference>
<evidence type="ECO:0000256" key="8">
    <source>
        <dbReference type="SAM" id="Phobius"/>
    </source>
</evidence>
<accession>A0A2N9KGH1</accession>
<dbReference type="InterPro" id="IPR006037">
    <property type="entry name" value="RCK_C"/>
</dbReference>
<comment type="subcellular location">
    <subcellularLocation>
        <location evidence="1">Membrane</location>
        <topology evidence="1">Multi-pass membrane protein</topology>
    </subcellularLocation>
</comment>
<feature type="transmembrane region" description="Helical" evidence="8">
    <location>
        <begin position="328"/>
        <end position="350"/>
    </location>
</feature>
<evidence type="ECO:0000256" key="3">
    <source>
        <dbReference type="ARBA" id="ARBA00022692"/>
    </source>
</evidence>
<gene>
    <name evidence="11" type="primary">clcA_2</name>
    <name evidence="10" type="ORF">LES8486_02117</name>
    <name evidence="11" type="ORF">LES9216_02108</name>
</gene>
<dbReference type="PROSITE" id="PS51202">
    <property type="entry name" value="RCK_C"/>
    <property type="match status" value="1"/>
</dbReference>
<feature type="transmembrane region" description="Helical" evidence="8">
    <location>
        <begin position="56"/>
        <end position="77"/>
    </location>
</feature>
<proteinExistence type="predicted"/>
<keyword evidence="4 8" id="KW-1133">Transmembrane helix</keyword>
<dbReference type="CDD" id="cd01031">
    <property type="entry name" value="EriC"/>
    <property type="match status" value="1"/>
</dbReference>